<feature type="compositionally biased region" description="Low complexity" evidence="1">
    <location>
        <begin position="15"/>
        <end position="37"/>
    </location>
</feature>
<dbReference type="WBParaSite" id="nRc.2.0.1.t15947-RA">
    <property type="protein sequence ID" value="nRc.2.0.1.t15947-RA"/>
    <property type="gene ID" value="nRc.2.0.1.g15947"/>
</dbReference>
<dbReference type="Proteomes" id="UP000887565">
    <property type="component" value="Unplaced"/>
</dbReference>
<feature type="region of interest" description="Disordered" evidence="1">
    <location>
        <begin position="176"/>
        <end position="195"/>
    </location>
</feature>
<evidence type="ECO:0000313" key="2">
    <source>
        <dbReference type="Proteomes" id="UP000887565"/>
    </source>
</evidence>
<organism evidence="2 3">
    <name type="scientific">Romanomermis culicivorax</name>
    <name type="common">Nematode worm</name>
    <dbReference type="NCBI Taxonomy" id="13658"/>
    <lineage>
        <taxon>Eukaryota</taxon>
        <taxon>Metazoa</taxon>
        <taxon>Ecdysozoa</taxon>
        <taxon>Nematoda</taxon>
        <taxon>Enoplea</taxon>
        <taxon>Dorylaimia</taxon>
        <taxon>Mermithida</taxon>
        <taxon>Mermithoidea</taxon>
        <taxon>Mermithidae</taxon>
        <taxon>Romanomermis</taxon>
    </lineage>
</organism>
<evidence type="ECO:0000256" key="1">
    <source>
        <dbReference type="SAM" id="MobiDB-lite"/>
    </source>
</evidence>
<dbReference type="AlphaFoldDB" id="A0A915IPN7"/>
<protein>
    <submittedName>
        <fullName evidence="3">Uncharacterized protein</fullName>
    </submittedName>
</protein>
<feature type="region of interest" description="Disordered" evidence="1">
    <location>
        <begin position="1"/>
        <end position="85"/>
    </location>
</feature>
<proteinExistence type="predicted"/>
<feature type="compositionally biased region" description="Basic and acidic residues" evidence="1">
    <location>
        <begin position="47"/>
        <end position="60"/>
    </location>
</feature>
<name>A0A915IPN7_ROMCU</name>
<sequence length="325" mass="35784">MKQHEFSSLLCGDNSSRAASASGSVSPSNDSSCSSTSRPDQQNGYRIIRDDEKMAADRGYKLSTSESDDSRSDGSNSSSSSDDDSISLTASLLRRKCAGSAPASLDLYGLNRFADVISAAGDSNVHDENSTKQTLCREIDEKMQTHCSSQHEIPVDNQFNEHAHAHYANVTSVAPPSATTWYSPPPPRPQISNNPSQSPMMFINPWYSSGHFVPNYVNPTPMMATAPLPLYFHPPPPVMMFYTPTVLTTPMPYSTMTTLPPVVPPPQHRTNLDGGDWCHMYGPKQDRMQEKAMDSSRNATTISRIPIYRNNDAVEIPITRLSYNK</sequence>
<evidence type="ECO:0000313" key="3">
    <source>
        <dbReference type="WBParaSite" id="nRc.2.0.1.t15947-RA"/>
    </source>
</evidence>
<reference evidence="3" key="1">
    <citation type="submission" date="2022-11" db="UniProtKB">
        <authorList>
            <consortium name="WormBaseParasite"/>
        </authorList>
    </citation>
    <scope>IDENTIFICATION</scope>
</reference>
<keyword evidence="2" id="KW-1185">Reference proteome</keyword>
<accession>A0A915IPN7</accession>